<gene>
    <name evidence="2" type="ORF">GC106_43390</name>
</gene>
<protein>
    <submittedName>
        <fullName evidence="2">Uncharacterized protein</fullName>
    </submittedName>
</protein>
<comment type="caution">
    <text evidence="2">The sequence shown here is derived from an EMBL/GenBank/DDBJ whole genome shotgun (WGS) entry which is preliminary data.</text>
</comment>
<evidence type="ECO:0000256" key="1">
    <source>
        <dbReference type="SAM" id="MobiDB-lite"/>
    </source>
</evidence>
<sequence length="120" mass="12619">MGRWLDLSVKDSLLGGILNTIKQMAEERRNIQAPPARPGEHRGKCVGVYEVSGVRKVVRVLFASGFVVTAYLGASAVTPEVGSDVVVAGVLGGDSSGQGRVIDAGDPPYPDRPAARYQIA</sequence>
<dbReference type="EMBL" id="JAAATY010000013">
    <property type="protein sequence ID" value="NRN67106.1"/>
    <property type="molecule type" value="Genomic_DNA"/>
</dbReference>
<name>A0ABX2F6W9_9PSEU</name>
<reference evidence="2 3" key="1">
    <citation type="submission" date="2020-01" db="EMBL/GenBank/DDBJ databases">
        <title>Kibdelosporangium persica a novel Actinomycetes from a hot desert in Iran.</title>
        <authorList>
            <person name="Safaei N."/>
            <person name="Zaburannyi N."/>
            <person name="Mueller R."/>
            <person name="Wink J."/>
        </authorList>
    </citation>
    <scope>NUCLEOTIDE SEQUENCE [LARGE SCALE GENOMIC DNA]</scope>
    <source>
        <strain evidence="2 3">4NS15</strain>
    </source>
</reference>
<dbReference type="Proteomes" id="UP000763557">
    <property type="component" value="Unassembled WGS sequence"/>
</dbReference>
<proteinExistence type="predicted"/>
<evidence type="ECO:0000313" key="2">
    <source>
        <dbReference type="EMBL" id="NRN67106.1"/>
    </source>
</evidence>
<feature type="region of interest" description="Disordered" evidence="1">
    <location>
        <begin position="96"/>
        <end position="120"/>
    </location>
</feature>
<keyword evidence="3" id="KW-1185">Reference proteome</keyword>
<organism evidence="2 3">
    <name type="scientific">Kibdelosporangium persicum</name>
    <dbReference type="NCBI Taxonomy" id="2698649"/>
    <lineage>
        <taxon>Bacteria</taxon>
        <taxon>Bacillati</taxon>
        <taxon>Actinomycetota</taxon>
        <taxon>Actinomycetes</taxon>
        <taxon>Pseudonocardiales</taxon>
        <taxon>Pseudonocardiaceae</taxon>
        <taxon>Kibdelosporangium</taxon>
    </lineage>
</organism>
<accession>A0ABX2F6W9</accession>
<evidence type="ECO:0000313" key="3">
    <source>
        <dbReference type="Proteomes" id="UP000763557"/>
    </source>
</evidence>
<dbReference type="RefSeq" id="WP_173134304.1">
    <property type="nucleotide sequence ID" value="NZ_CBCSGW010000010.1"/>
</dbReference>